<gene>
    <name evidence="1" type="ORF">GCM10017781_04110</name>
    <name evidence="2" type="ORF">HNQ07_000630</name>
</gene>
<evidence type="ECO:0000313" key="1">
    <source>
        <dbReference type="EMBL" id="GHF31109.1"/>
    </source>
</evidence>
<reference evidence="4" key="2">
    <citation type="journal article" date="2019" name="Int. J. Syst. Evol. Microbiol.">
        <title>The Global Catalogue of Microorganisms (GCM) 10K type strain sequencing project: providing services to taxonomists for standard genome sequencing and annotation.</title>
        <authorList>
            <consortium name="The Broad Institute Genomics Platform"/>
            <consortium name="The Broad Institute Genome Sequencing Center for Infectious Disease"/>
            <person name="Wu L."/>
            <person name="Ma J."/>
        </authorList>
    </citation>
    <scope>NUCLEOTIDE SEQUENCE [LARGE SCALE GENOMIC DNA]</scope>
    <source>
        <strain evidence="4">CGMCC 1.18437</strain>
    </source>
</reference>
<dbReference type="Proteomes" id="UP000619376">
    <property type="component" value="Unassembled WGS sequence"/>
</dbReference>
<dbReference type="RefSeq" id="WP_184109417.1">
    <property type="nucleotide sequence ID" value="NZ_BNAJ01000001.1"/>
</dbReference>
<protein>
    <submittedName>
        <fullName evidence="2">Uncharacterized protein</fullName>
    </submittedName>
</protein>
<dbReference type="EMBL" id="JACHFK010000001">
    <property type="protein sequence ID" value="MBB5375186.1"/>
    <property type="molecule type" value="Genomic_DNA"/>
</dbReference>
<dbReference type="AlphaFoldDB" id="A0A7W8NMZ0"/>
<organism evidence="2 3">
    <name type="scientific">Deinococcus metalli</name>
    <dbReference type="NCBI Taxonomy" id="1141878"/>
    <lineage>
        <taxon>Bacteria</taxon>
        <taxon>Thermotogati</taxon>
        <taxon>Deinococcota</taxon>
        <taxon>Deinococci</taxon>
        <taxon>Deinococcales</taxon>
        <taxon>Deinococcaceae</taxon>
        <taxon>Deinococcus</taxon>
    </lineage>
</organism>
<evidence type="ECO:0000313" key="3">
    <source>
        <dbReference type="Proteomes" id="UP000539473"/>
    </source>
</evidence>
<name>A0A7W8NMZ0_9DEIO</name>
<evidence type="ECO:0000313" key="4">
    <source>
        <dbReference type="Proteomes" id="UP000619376"/>
    </source>
</evidence>
<dbReference type="EMBL" id="BNAJ01000001">
    <property type="protein sequence ID" value="GHF31109.1"/>
    <property type="molecule type" value="Genomic_DNA"/>
</dbReference>
<dbReference type="Proteomes" id="UP000539473">
    <property type="component" value="Unassembled WGS sequence"/>
</dbReference>
<keyword evidence="4" id="KW-1185">Reference proteome</keyword>
<reference evidence="2 3" key="3">
    <citation type="submission" date="2020-08" db="EMBL/GenBank/DDBJ databases">
        <title>Genomic Encyclopedia of Type Strains, Phase IV (KMG-IV): sequencing the most valuable type-strain genomes for metagenomic binning, comparative biology and taxonomic classification.</title>
        <authorList>
            <person name="Goeker M."/>
        </authorList>
    </citation>
    <scope>NUCLEOTIDE SEQUENCE [LARGE SCALE GENOMIC DNA]</scope>
    <source>
        <strain evidence="2 3">DSM 27521</strain>
    </source>
</reference>
<reference evidence="1" key="4">
    <citation type="submission" date="2024-05" db="EMBL/GenBank/DDBJ databases">
        <authorList>
            <person name="Sun Q."/>
            <person name="Zhou Y."/>
        </authorList>
    </citation>
    <scope>NUCLEOTIDE SEQUENCE</scope>
    <source>
        <strain evidence="1">CGMCC 1.18437</strain>
    </source>
</reference>
<evidence type="ECO:0000313" key="2">
    <source>
        <dbReference type="EMBL" id="MBB5375186.1"/>
    </source>
</evidence>
<accession>A0A7W8NMZ0</accession>
<proteinExistence type="predicted"/>
<comment type="caution">
    <text evidence="2">The sequence shown here is derived from an EMBL/GenBank/DDBJ whole genome shotgun (WGS) entry which is preliminary data.</text>
</comment>
<sequence>MTQERTLYHAPRATGALGAMTREGGMWQWRQLRGEGPDAYGSGGWNDLRTWMKG</sequence>
<reference evidence="1" key="1">
    <citation type="journal article" date="2014" name="Int. J. Syst. Evol. Microbiol.">
        <title>Complete genome of a new Firmicutes species belonging to the dominant human colonic microbiota ('Ruminococcus bicirculans') reveals two chromosomes and a selective capacity to utilize plant glucans.</title>
        <authorList>
            <consortium name="NISC Comparative Sequencing Program"/>
            <person name="Wegmann U."/>
            <person name="Louis P."/>
            <person name="Goesmann A."/>
            <person name="Henrissat B."/>
            <person name="Duncan S.H."/>
            <person name="Flint H.J."/>
        </authorList>
    </citation>
    <scope>NUCLEOTIDE SEQUENCE</scope>
    <source>
        <strain evidence="1">CGMCC 1.18437</strain>
    </source>
</reference>